<dbReference type="SUPFAM" id="SSF56112">
    <property type="entry name" value="Protein kinase-like (PK-like)"/>
    <property type="match status" value="1"/>
</dbReference>
<accession>A0A3L6KTY1</accession>
<feature type="region of interest" description="Disordered" evidence="1">
    <location>
        <begin position="61"/>
        <end position="94"/>
    </location>
</feature>
<name>A0A3L6KTY1_9TRYP</name>
<feature type="domain" description="Protein kinase" evidence="2">
    <location>
        <begin position="106"/>
        <end position="463"/>
    </location>
</feature>
<dbReference type="Gene3D" id="1.10.510.10">
    <property type="entry name" value="Transferase(Phosphotransferase) domain 1"/>
    <property type="match status" value="1"/>
</dbReference>
<evidence type="ECO:0000313" key="3">
    <source>
        <dbReference type="EMBL" id="RHW67605.1"/>
    </source>
</evidence>
<dbReference type="AlphaFoldDB" id="A0A3L6KTY1"/>
<dbReference type="EMBL" id="QSBY01000011">
    <property type="protein sequence ID" value="RHW67605.1"/>
    <property type="molecule type" value="Genomic_DNA"/>
</dbReference>
<dbReference type="GO" id="GO:0005524">
    <property type="term" value="F:ATP binding"/>
    <property type="evidence" value="ECO:0007669"/>
    <property type="project" value="InterPro"/>
</dbReference>
<feature type="compositionally biased region" description="Low complexity" evidence="1">
    <location>
        <begin position="415"/>
        <end position="435"/>
    </location>
</feature>
<keyword evidence="3" id="KW-0808">Transferase</keyword>
<feature type="region of interest" description="Disordered" evidence="1">
    <location>
        <begin position="1"/>
        <end position="31"/>
    </location>
</feature>
<gene>
    <name evidence="3" type="ORF">DPX39_110034400</name>
</gene>
<dbReference type="GO" id="GO:0004672">
    <property type="term" value="F:protein kinase activity"/>
    <property type="evidence" value="ECO:0007669"/>
    <property type="project" value="InterPro"/>
</dbReference>
<feature type="region of interest" description="Disordered" evidence="1">
    <location>
        <begin position="412"/>
        <end position="513"/>
    </location>
</feature>
<feature type="compositionally biased region" description="Low complexity" evidence="1">
    <location>
        <begin position="492"/>
        <end position="501"/>
    </location>
</feature>
<comment type="caution">
    <text evidence="3">The sequence shown here is derived from an EMBL/GenBank/DDBJ whole genome shotgun (WGS) entry which is preliminary data.</text>
</comment>
<organism evidence="3">
    <name type="scientific">Trypanosoma brucei equiperdum</name>
    <dbReference type="NCBI Taxonomy" id="630700"/>
    <lineage>
        <taxon>Eukaryota</taxon>
        <taxon>Discoba</taxon>
        <taxon>Euglenozoa</taxon>
        <taxon>Kinetoplastea</taxon>
        <taxon>Metakinetoplastina</taxon>
        <taxon>Trypanosomatida</taxon>
        <taxon>Trypanosomatidae</taxon>
        <taxon>Trypanosoma</taxon>
    </lineage>
</organism>
<dbReference type="PROSITE" id="PS50011">
    <property type="entry name" value="PROTEIN_KINASE_DOM"/>
    <property type="match status" value="1"/>
</dbReference>
<sequence length="661" mass="72545">MLAGKISGTQSCSGEMPLRRPRCVSGGRRAHQTAGGAVEEYWGSISRMHGDALAVNCSLSSANQGGERSPSPTIPCTDSSTFGTSSSSMSTPRVQSGVLENLPIPARIVRSLGHGNNGQVFLAHMMPNNGHEHDGEEGGTASHAAEQLQDSSNDCCVPQGHLGGARETVAPIPIAVKLMNSLSKHVQREVSCLEYLHSCRECWKGDLVAADVEGDISDPKCESSTCRESPLLSNTCLSPPPCPKLFFVKQVEGHVAIGLELLGLDLFDFTGDFILYEGELCLVGIEMLRTLSALHKRGLVHRSVKPENFCWNETELQVANDCSGLVNANDHKDKAPSHCCPPVFMFKMVDFGRGTIDASDSTEATLYERPYGGWWHSLNGFLGKPMGQKDDLMGIAHTVGYLLDDYRNYHEEASRSSSSQQEDSSDPSSTESTQSCGTVSPNRTLSRPRETPIGSQVVVHSFQRGIAVKRGREDGASPGFEANDLCNDAERSGSTSRSSSGGRTGSPPHSYSSWRHFLGDRIARAYDEVKERYKQRVAPRGAEPSYCSIKEPGAESQRELLMEEERNRRRAWIVRGVEEDFMPSLLPDNYYPPNMPQWWVDWYGQCNRCCSDASVTAEVMAEVMMDGLRQRIEAHGATVESVRHNVVNAYFSTKKRSDRVK</sequence>
<feature type="compositionally biased region" description="Low complexity" evidence="1">
    <location>
        <begin position="77"/>
        <end position="91"/>
    </location>
</feature>
<evidence type="ECO:0000259" key="2">
    <source>
        <dbReference type="PROSITE" id="PS50011"/>
    </source>
</evidence>
<protein>
    <submittedName>
        <fullName evidence="3">Protein kinase domain containing protein</fullName>
    </submittedName>
</protein>
<dbReference type="InterPro" id="IPR011009">
    <property type="entry name" value="Kinase-like_dom_sf"/>
</dbReference>
<feature type="compositionally biased region" description="Polar residues" evidence="1">
    <location>
        <begin position="61"/>
        <end position="76"/>
    </location>
</feature>
<dbReference type="InterPro" id="IPR000719">
    <property type="entry name" value="Prot_kinase_dom"/>
</dbReference>
<feature type="compositionally biased region" description="Polar residues" evidence="1">
    <location>
        <begin position="436"/>
        <end position="445"/>
    </location>
</feature>
<dbReference type="Proteomes" id="UP000266743">
    <property type="component" value="Chromosome 11"/>
</dbReference>
<reference evidence="3" key="1">
    <citation type="submission" date="2018-09" db="EMBL/GenBank/DDBJ databases">
        <title>whole genome sequence of T. equiperdum IVM-t1 strain.</title>
        <authorList>
            <person name="Suganuma K."/>
        </authorList>
    </citation>
    <scope>NUCLEOTIDE SEQUENCE [LARGE SCALE GENOMIC DNA]</scope>
    <source>
        <strain evidence="3">IVM-t1</strain>
    </source>
</reference>
<evidence type="ECO:0000256" key="1">
    <source>
        <dbReference type="SAM" id="MobiDB-lite"/>
    </source>
</evidence>
<keyword evidence="3" id="KW-0418">Kinase</keyword>
<proteinExistence type="predicted"/>